<organism evidence="10 11">
    <name type="scientific">Pristionchus pacificus</name>
    <name type="common">Parasitic nematode worm</name>
    <dbReference type="NCBI Taxonomy" id="54126"/>
    <lineage>
        <taxon>Eukaryota</taxon>
        <taxon>Metazoa</taxon>
        <taxon>Ecdysozoa</taxon>
        <taxon>Nematoda</taxon>
        <taxon>Chromadorea</taxon>
        <taxon>Rhabditida</taxon>
        <taxon>Rhabditina</taxon>
        <taxon>Diplogasteromorpha</taxon>
        <taxon>Diplogasteroidea</taxon>
        <taxon>Neodiplogasteridae</taxon>
        <taxon>Pristionchus</taxon>
    </lineage>
</organism>
<keyword evidence="6" id="KW-0967">Endosome</keyword>
<keyword evidence="11" id="KW-1185">Reference proteome</keyword>
<comment type="subcellular location">
    <subcellularLocation>
        <location evidence="2">Endosome membrane</location>
        <topology evidence="2">Multi-pass membrane protein</topology>
    </subcellularLocation>
    <subcellularLocation>
        <location evidence="1">Lysosome membrane</location>
        <topology evidence="1">Multi-pass membrane protein</topology>
    </subcellularLocation>
</comment>
<protein>
    <submittedName>
        <fullName evidence="10">Hrg-1</fullName>
    </submittedName>
</protein>
<dbReference type="GO" id="GO:0005765">
    <property type="term" value="C:lysosomal membrane"/>
    <property type="evidence" value="ECO:0000318"/>
    <property type="project" value="GO_Central"/>
</dbReference>
<evidence type="ECO:0000256" key="1">
    <source>
        <dbReference type="ARBA" id="ARBA00004155"/>
    </source>
</evidence>
<dbReference type="GO" id="GO:0020037">
    <property type="term" value="F:heme binding"/>
    <property type="evidence" value="ECO:0000318"/>
    <property type="project" value="GO_Central"/>
</dbReference>
<dbReference type="AlphaFoldDB" id="A0A2A6C0H3"/>
<dbReference type="Pfam" id="PF16954">
    <property type="entry name" value="HRG"/>
    <property type="match status" value="1"/>
</dbReference>
<dbReference type="PANTHER" id="PTHR31525">
    <property type="entry name" value="HEME TRANSPORTER HRG1"/>
    <property type="match status" value="1"/>
</dbReference>
<accession>A0A2A6C0H3</accession>
<dbReference type="GO" id="GO:0015886">
    <property type="term" value="P:heme transport"/>
    <property type="evidence" value="ECO:0000318"/>
    <property type="project" value="GO_Central"/>
</dbReference>
<name>A0A2A6C0H3_PRIPA</name>
<evidence type="ECO:0000256" key="2">
    <source>
        <dbReference type="ARBA" id="ARBA00004337"/>
    </source>
</evidence>
<keyword evidence="4" id="KW-0813">Transport</keyword>
<evidence type="ECO:0000256" key="6">
    <source>
        <dbReference type="ARBA" id="ARBA00022753"/>
    </source>
</evidence>
<evidence type="ECO:0000313" key="10">
    <source>
        <dbReference type="EnsemblMetazoa" id="PPA42024.1"/>
    </source>
</evidence>
<evidence type="ECO:0000256" key="8">
    <source>
        <dbReference type="ARBA" id="ARBA00023136"/>
    </source>
</evidence>
<accession>A0A8R1Z3P9</accession>
<evidence type="ECO:0000256" key="3">
    <source>
        <dbReference type="ARBA" id="ARBA00006203"/>
    </source>
</evidence>
<dbReference type="GO" id="GO:0005886">
    <property type="term" value="C:plasma membrane"/>
    <property type="evidence" value="ECO:0000318"/>
    <property type="project" value="GO_Central"/>
</dbReference>
<reference evidence="10" key="2">
    <citation type="submission" date="2022-06" db="UniProtKB">
        <authorList>
            <consortium name="EnsemblMetazoa"/>
        </authorList>
    </citation>
    <scope>IDENTIFICATION</scope>
    <source>
        <strain evidence="10">PS312</strain>
    </source>
</reference>
<dbReference type="GO" id="GO:0015232">
    <property type="term" value="F:heme transmembrane transporter activity"/>
    <property type="evidence" value="ECO:0000318"/>
    <property type="project" value="GO_Central"/>
</dbReference>
<dbReference type="OrthoDB" id="5954402at2759"/>
<evidence type="ECO:0000256" key="9">
    <source>
        <dbReference type="ARBA" id="ARBA00023228"/>
    </source>
</evidence>
<comment type="similarity">
    <text evidence="3">Belongs to the HRG family.</text>
</comment>
<evidence type="ECO:0000256" key="4">
    <source>
        <dbReference type="ARBA" id="ARBA00022448"/>
    </source>
</evidence>
<evidence type="ECO:0000313" key="11">
    <source>
        <dbReference type="Proteomes" id="UP000005239"/>
    </source>
</evidence>
<proteinExistence type="inferred from homology"/>
<dbReference type="Proteomes" id="UP000005239">
    <property type="component" value="Unassembled WGS sequence"/>
</dbReference>
<keyword evidence="5" id="KW-0812">Transmembrane</keyword>
<dbReference type="InterPro" id="IPR026218">
    <property type="entry name" value="HRG"/>
</dbReference>
<evidence type="ECO:0000256" key="7">
    <source>
        <dbReference type="ARBA" id="ARBA00022989"/>
    </source>
</evidence>
<gene>
    <name evidence="10" type="primary">WBGene00280393</name>
</gene>
<dbReference type="GO" id="GO:0010008">
    <property type="term" value="C:endosome membrane"/>
    <property type="evidence" value="ECO:0007669"/>
    <property type="project" value="UniProtKB-SubCell"/>
</dbReference>
<keyword evidence="7" id="KW-1133">Transmembrane helix</keyword>
<dbReference type="PANTHER" id="PTHR31525:SF1">
    <property type="entry name" value="HEME TRANSPORTER HRG1"/>
    <property type="match status" value="1"/>
</dbReference>
<evidence type="ECO:0000256" key="5">
    <source>
        <dbReference type="ARBA" id="ARBA00022692"/>
    </source>
</evidence>
<dbReference type="EnsemblMetazoa" id="PPA42024.1">
    <property type="protein sequence ID" value="PPA42024.1"/>
    <property type="gene ID" value="WBGene00280393"/>
</dbReference>
<keyword evidence="9" id="KW-0458">Lysosome</keyword>
<sequence>MACAFCTPKIKMIYMCCGVAFGVCAGAWYGIIFHMISATTVAFFSSIFAGIGVYIHVSSMKKWMITWSEAKFKMMFWINLIPFVLCCAGIIGSCVYAGIDHEGLTIDDLKDQENWWMTACWFFIAAKWSGMSAYYIRGYSAAIKAMLMDQQHNHPEYQSDYQPKYIEKV</sequence>
<reference evidence="11" key="1">
    <citation type="journal article" date="2008" name="Nat. Genet.">
        <title>The Pristionchus pacificus genome provides a unique perspective on nematode lifestyle and parasitism.</title>
        <authorList>
            <person name="Dieterich C."/>
            <person name="Clifton S.W."/>
            <person name="Schuster L.N."/>
            <person name="Chinwalla A."/>
            <person name="Delehaunty K."/>
            <person name="Dinkelacker I."/>
            <person name="Fulton L."/>
            <person name="Fulton R."/>
            <person name="Godfrey J."/>
            <person name="Minx P."/>
            <person name="Mitreva M."/>
            <person name="Roeseler W."/>
            <person name="Tian H."/>
            <person name="Witte H."/>
            <person name="Yang S.P."/>
            <person name="Wilson R.K."/>
            <person name="Sommer R.J."/>
        </authorList>
    </citation>
    <scope>NUCLEOTIDE SEQUENCE [LARGE SCALE GENOMIC DNA]</scope>
    <source>
        <strain evidence="11">PS312</strain>
    </source>
</reference>
<keyword evidence="8" id="KW-0472">Membrane</keyword>
<dbReference type="PRINTS" id="PR02095">
    <property type="entry name" value="TRNSPORTRHRG"/>
</dbReference>